<dbReference type="Proteomes" id="UP000287969">
    <property type="component" value="Chromosome"/>
</dbReference>
<dbReference type="GO" id="GO:0005829">
    <property type="term" value="C:cytosol"/>
    <property type="evidence" value="ECO:0007669"/>
    <property type="project" value="TreeGrafter"/>
</dbReference>
<dbReference type="GO" id="GO:0006220">
    <property type="term" value="P:pyrimidine nucleotide metabolic process"/>
    <property type="evidence" value="ECO:0007669"/>
    <property type="project" value="UniProtKB-UniRule"/>
</dbReference>
<evidence type="ECO:0000256" key="2">
    <source>
        <dbReference type="ARBA" id="ARBA00022679"/>
    </source>
</evidence>
<organism evidence="10 11">
    <name type="scientific">Acidilutibacter cellobiosedens</name>
    <dbReference type="NCBI Taxonomy" id="2507161"/>
    <lineage>
        <taxon>Bacteria</taxon>
        <taxon>Bacillati</taxon>
        <taxon>Bacillota</taxon>
        <taxon>Tissierellia</taxon>
        <taxon>Tissierellales</taxon>
        <taxon>Acidilutibacteraceae</taxon>
        <taxon>Acidilutibacter</taxon>
    </lineage>
</organism>
<evidence type="ECO:0000256" key="8">
    <source>
        <dbReference type="HAMAP-Rule" id="MF_00238"/>
    </source>
</evidence>
<name>A0A410QCJ2_9FIRM</name>
<feature type="domain" description="Cytidylate kinase" evidence="9">
    <location>
        <begin position="7"/>
        <end position="217"/>
    </location>
</feature>
<dbReference type="InterPro" id="IPR003136">
    <property type="entry name" value="Cytidylate_kin"/>
</dbReference>
<keyword evidence="4 8" id="KW-0418">Kinase</keyword>
<dbReference type="OrthoDB" id="9807434at2"/>
<dbReference type="GO" id="GO:0005524">
    <property type="term" value="F:ATP binding"/>
    <property type="evidence" value="ECO:0007669"/>
    <property type="project" value="UniProtKB-UniRule"/>
</dbReference>
<dbReference type="EMBL" id="CP035282">
    <property type="protein sequence ID" value="QAT61716.1"/>
    <property type="molecule type" value="Genomic_DNA"/>
</dbReference>
<dbReference type="KEGG" id="spoa:EQM13_09005"/>
<evidence type="ECO:0000256" key="7">
    <source>
        <dbReference type="ARBA" id="ARBA00048478"/>
    </source>
</evidence>
<dbReference type="Pfam" id="PF02224">
    <property type="entry name" value="Cytidylate_kin"/>
    <property type="match status" value="1"/>
</dbReference>
<comment type="similarity">
    <text evidence="1 8">Belongs to the cytidylate kinase family. Type 1 subfamily.</text>
</comment>
<keyword evidence="8" id="KW-0963">Cytoplasm</keyword>
<dbReference type="EC" id="2.7.4.25" evidence="8"/>
<accession>A0A410QCJ2</accession>
<keyword evidence="2 8" id="KW-0808">Transferase</keyword>
<dbReference type="InterPro" id="IPR011994">
    <property type="entry name" value="Cytidylate_kinase_dom"/>
</dbReference>
<evidence type="ECO:0000256" key="6">
    <source>
        <dbReference type="ARBA" id="ARBA00047615"/>
    </source>
</evidence>
<proteinExistence type="inferred from homology"/>
<dbReference type="NCBIfam" id="TIGR00017">
    <property type="entry name" value="cmk"/>
    <property type="match status" value="1"/>
</dbReference>
<dbReference type="HAMAP" id="MF_00238">
    <property type="entry name" value="Cytidyl_kinase_type1"/>
    <property type="match status" value="1"/>
</dbReference>
<evidence type="ECO:0000313" key="11">
    <source>
        <dbReference type="Proteomes" id="UP000287969"/>
    </source>
</evidence>
<dbReference type="CDD" id="cd02020">
    <property type="entry name" value="CMPK"/>
    <property type="match status" value="1"/>
</dbReference>
<dbReference type="GO" id="GO:0015949">
    <property type="term" value="P:nucleobase-containing small molecule interconversion"/>
    <property type="evidence" value="ECO:0007669"/>
    <property type="project" value="TreeGrafter"/>
</dbReference>
<evidence type="ECO:0000256" key="4">
    <source>
        <dbReference type="ARBA" id="ARBA00022777"/>
    </source>
</evidence>
<evidence type="ECO:0000256" key="5">
    <source>
        <dbReference type="ARBA" id="ARBA00022840"/>
    </source>
</evidence>
<dbReference type="GO" id="GO:0036431">
    <property type="term" value="F:dCMP kinase activity"/>
    <property type="evidence" value="ECO:0007669"/>
    <property type="project" value="InterPro"/>
</dbReference>
<comment type="subcellular location">
    <subcellularLocation>
        <location evidence="8">Cytoplasm</location>
    </subcellularLocation>
</comment>
<dbReference type="PANTHER" id="PTHR21299:SF2">
    <property type="entry name" value="CYTIDYLATE KINASE"/>
    <property type="match status" value="1"/>
</dbReference>
<keyword evidence="11" id="KW-1185">Reference proteome</keyword>
<comment type="catalytic activity">
    <reaction evidence="6 8">
        <text>dCMP + ATP = dCDP + ADP</text>
        <dbReference type="Rhea" id="RHEA:25094"/>
        <dbReference type="ChEBI" id="CHEBI:30616"/>
        <dbReference type="ChEBI" id="CHEBI:57566"/>
        <dbReference type="ChEBI" id="CHEBI:58593"/>
        <dbReference type="ChEBI" id="CHEBI:456216"/>
        <dbReference type="EC" id="2.7.4.25"/>
    </reaction>
</comment>
<evidence type="ECO:0000256" key="1">
    <source>
        <dbReference type="ARBA" id="ARBA00009427"/>
    </source>
</evidence>
<evidence type="ECO:0000259" key="9">
    <source>
        <dbReference type="Pfam" id="PF02224"/>
    </source>
</evidence>
<sequence length="219" mass="24736">MNKRITIAIDGPAGAGKSTIGKIIAQKINADYIDTGAMYRALTLKLIENNIDLNDTYSLLKELNNTSIDFRNGHIYLDKKIVDKQIRENIVSQNVSDVAKIKEVREELVKIQQNIASQKSVVMDGRDIGTVVLPNADFKFFVIASIHERAKRRFEDLVKAGEKNLTIEEVEDQISRRDKIDSTREKSPLTKSDDAYEIDTTNKSINESVDEILKIIEGR</sequence>
<dbReference type="PANTHER" id="PTHR21299">
    <property type="entry name" value="CYTIDYLATE KINASE/PANTOATE-BETA-ALANINE LIGASE"/>
    <property type="match status" value="1"/>
</dbReference>
<reference evidence="11" key="1">
    <citation type="submission" date="2019-01" db="EMBL/GenBank/DDBJ databases">
        <title>Draft genomes of a novel of Sporanaerobacter strains.</title>
        <authorList>
            <person name="Ma S."/>
        </authorList>
    </citation>
    <scope>NUCLEOTIDE SEQUENCE [LARGE SCALE GENOMIC DNA]</scope>
    <source>
        <strain evidence="11">NJN-17</strain>
    </source>
</reference>
<dbReference type="SUPFAM" id="SSF52540">
    <property type="entry name" value="P-loop containing nucleoside triphosphate hydrolases"/>
    <property type="match status" value="1"/>
</dbReference>
<dbReference type="Gene3D" id="3.40.50.300">
    <property type="entry name" value="P-loop containing nucleotide triphosphate hydrolases"/>
    <property type="match status" value="1"/>
</dbReference>
<evidence type="ECO:0000256" key="3">
    <source>
        <dbReference type="ARBA" id="ARBA00022741"/>
    </source>
</evidence>
<keyword evidence="3 8" id="KW-0547">Nucleotide-binding</keyword>
<feature type="binding site" evidence="8">
    <location>
        <begin position="11"/>
        <end position="19"/>
    </location>
    <ligand>
        <name>ATP</name>
        <dbReference type="ChEBI" id="CHEBI:30616"/>
    </ligand>
</feature>
<comment type="catalytic activity">
    <reaction evidence="7 8">
        <text>CMP + ATP = CDP + ADP</text>
        <dbReference type="Rhea" id="RHEA:11600"/>
        <dbReference type="ChEBI" id="CHEBI:30616"/>
        <dbReference type="ChEBI" id="CHEBI:58069"/>
        <dbReference type="ChEBI" id="CHEBI:60377"/>
        <dbReference type="ChEBI" id="CHEBI:456216"/>
        <dbReference type="EC" id="2.7.4.25"/>
    </reaction>
</comment>
<dbReference type="AlphaFoldDB" id="A0A410QCJ2"/>
<protein>
    <recommendedName>
        <fullName evidence="8">Cytidylate kinase</fullName>
        <shortName evidence="8">CK</shortName>
        <ecNumber evidence="8">2.7.4.25</ecNumber>
    </recommendedName>
    <alternativeName>
        <fullName evidence="8">Cytidine monophosphate kinase</fullName>
        <shortName evidence="8">CMP kinase</shortName>
    </alternativeName>
</protein>
<keyword evidence="5 8" id="KW-0067">ATP-binding</keyword>
<dbReference type="InterPro" id="IPR027417">
    <property type="entry name" value="P-loop_NTPase"/>
</dbReference>
<dbReference type="GO" id="GO:0036430">
    <property type="term" value="F:CMP kinase activity"/>
    <property type="evidence" value="ECO:0007669"/>
    <property type="project" value="RHEA"/>
</dbReference>
<gene>
    <name evidence="8" type="primary">cmk</name>
    <name evidence="10" type="ORF">EQM13_09005</name>
</gene>
<dbReference type="RefSeq" id="WP_071138663.1">
    <property type="nucleotide sequence ID" value="NZ_CP035282.1"/>
</dbReference>
<evidence type="ECO:0000313" key="10">
    <source>
        <dbReference type="EMBL" id="QAT61716.1"/>
    </source>
</evidence>